<sequence>MSSLRRLLGDTEKNVLEYESSGDENTYREALASIRELQLRVEKPVDHANRVRFQILQNIALVMLAHLGVLQAIVGQDGKAITARQLAQQFRLMRILTATGIFTETDIQTYRSTPQAEVLVQKGQIAGMKYLLTLHGNMGSEICRYLDSTLSENRQPQSALQFAHNGKTLWQLCDEYPELRNLFNDYMNSARRGGKSTTWSSRYPPCTKLERGNLATGEGAVLMVDVGAGAGGQVGAFRKEFPDLPGKCYAQDLPETVETNSPPEGIEAMAYDFFTPQPLKGARFYLMRSVLHDWPDEDCHKILSNTKQAMDPEYSRLLLDEWVLPETGVDLKAACLDVNMMLTFNAMERSRSQWINLLDGAGFELVEVYGTDGGGESIIEAKVKG</sequence>
<gene>
    <name evidence="6" type="ORF">LECACI_7A002910</name>
</gene>
<dbReference type="PROSITE" id="PS51683">
    <property type="entry name" value="SAM_OMT_II"/>
    <property type="match status" value="1"/>
</dbReference>
<proteinExistence type="predicted"/>
<dbReference type="InterPro" id="IPR029063">
    <property type="entry name" value="SAM-dependent_MTases_sf"/>
</dbReference>
<dbReference type="InterPro" id="IPR016461">
    <property type="entry name" value="COMT-like"/>
</dbReference>
<feature type="active site" description="Proton acceptor" evidence="4">
    <location>
        <position position="292"/>
    </location>
</feature>
<dbReference type="SUPFAM" id="SSF53335">
    <property type="entry name" value="S-adenosyl-L-methionine-dependent methyltransferases"/>
    <property type="match status" value="1"/>
</dbReference>
<dbReference type="GO" id="GO:0032259">
    <property type="term" value="P:methylation"/>
    <property type="evidence" value="ECO:0007669"/>
    <property type="project" value="UniProtKB-KW"/>
</dbReference>
<dbReference type="Proteomes" id="UP001296104">
    <property type="component" value="Unassembled WGS sequence"/>
</dbReference>
<dbReference type="InterPro" id="IPR036388">
    <property type="entry name" value="WH-like_DNA-bd_sf"/>
</dbReference>
<protein>
    <recommendedName>
        <fullName evidence="5">O-methyltransferase C-terminal domain-containing protein</fullName>
    </recommendedName>
</protein>
<organism evidence="6 7">
    <name type="scientific">Lecanosticta acicola</name>
    <dbReference type="NCBI Taxonomy" id="111012"/>
    <lineage>
        <taxon>Eukaryota</taxon>
        <taxon>Fungi</taxon>
        <taxon>Dikarya</taxon>
        <taxon>Ascomycota</taxon>
        <taxon>Pezizomycotina</taxon>
        <taxon>Dothideomycetes</taxon>
        <taxon>Dothideomycetidae</taxon>
        <taxon>Mycosphaerellales</taxon>
        <taxon>Mycosphaerellaceae</taxon>
        <taxon>Lecanosticta</taxon>
    </lineage>
</organism>
<evidence type="ECO:0000313" key="7">
    <source>
        <dbReference type="Proteomes" id="UP001296104"/>
    </source>
</evidence>
<keyword evidence="3" id="KW-0949">S-adenosyl-L-methionine</keyword>
<evidence type="ECO:0000313" key="6">
    <source>
        <dbReference type="EMBL" id="CAK3929600.1"/>
    </source>
</evidence>
<feature type="domain" description="O-methyltransferase C-terminal" evidence="5">
    <location>
        <begin position="221"/>
        <end position="364"/>
    </location>
</feature>
<dbReference type="PANTHER" id="PTHR43712">
    <property type="entry name" value="PUTATIVE (AFU_ORTHOLOGUE AFUA_4G14580)-RELATED"/>
    <property type="match status" value="1"/>
</dbReference>
<dbReference type="PANTHER" id="PTHR43712:SF11">
    <property type="entry name" value="O-METHYLTRANSFERASE (AFU_ORTHOLOGUE AFUA_2G17820)-RELATED"/>
    <property type="match status" value="1"/>
</dbReference>
<dbReference type="Pfam" id="PF00891">
    <property type="entry name" value="Methyltransf_2"/>
    <property type="match status" value="1"/>
</dbReference>
<dbReference type="SUPFAM" id="SSF46785">
    <property type="entry name" value="Winged helix' DNA-binding domain"/>
    <property type="match status" value="1"/>
</dbReference>
<dbReference type="InterPro" id="IPR036390">
    <property type="entry name" value="WH_DNA-bd_sf"/>
</dbReference>
<evidence type="ECO:0000256" key="4">
    <source>
        <dbReference type="PIRSR" id="PIRSR005739-1"/>
    </source>
</evidence>
<evidence type="ECO:0000256" key="2">
    <source>
        <dbReference type="ARBA" id="ARBA00022679"/>
    </source>
</evidence>
<dbReference type="Gene3D" id="1.10.10.10">
    <property type="entry name" value="Winged helix-like DNA-binding domain superfamily/Winged helix DNA-binding domain"/>
    <property type="match status" value="1"/>
</dbReference>
<dbReference type="Gene3D" id="3.40.50.150">
    <property type="entry name" value="Vaccinia Virus protein VP39"/>
    <property type="match status" value="1"/>
</dbReference>
<dbReference type="AlphaFoldDB" id="A0AAI8YVU9"/>
<evidence type="ECO:0000259" key="5">
    <source>
        <dbReference type="Pfam" id="PF00891"/>
    </source>
</evidence>
<keyword evidence="2" id="KW-0808">Transferase</keyword>
<accession>A0AAI8YVU9</accession>
<evidence type="ECO:0000256" key="3">
    <source>
        <dbReference type="ARBA" id="ARBA00022691"/>
    </source>
</evidence>
<keyword evidence="7" id="KW-1185">Reference proteome</keyword>
<dbReference type="PIRSF" id="PIRSF005739">
    <property type="entry name" value="O-mtase"/>
    <property type="match status" value="1"/>
</dbReference>
<evidence type="ECO:0000256" key="1">
    <source>
        <dbReference type="ARBA" id="ARBA00022603"/>
    </source>
</evidence>
<dbReference type="InterPro" id="IPR001077">
    <property type="entry name" value="COMT_C"/>
</dbReference>
<keyword evidence="1" id="KW-0489">Methyltransferase</keyword>
<comment type="caution">
    <text evidence="6">The sequence shown here is derived from an EMBL/GenBank/DDBJ whole genome shotgun (WGS) entry which is preliminary data.</text>
</comment>
<dbReference type="GO" id="GO:0008171">
    <property type="term" value="F:O-methyltransferase activity"/>
    <property type="evidence" value="ECO:0007669"/>
    <property type="project" value="InterPro"/>
</dbReference>
<reference evidence="6" key="1">
    <citation type="submission" date="2023-11" db="EMBL/GenBank/DDBJ databases">
        <authorList>
            <person name="Alioto T."/>
            <person name="Alioto T."/>
            <person name="Gomez Garrido J."/>
        </authorList>
    </citation>
    <scope>NUCLEOTIDE SEQUENCE</scope>
</reference>
<name>A0AAI8YVU9_9PEZI</name>
<dbReference type="EMBL" id="CAVMBE010000013">
    <property type="protein sequence ID" value="CAK3929600.1"/>
    <property type="molecule type" value="Genomic_DNA"/>
</dbReference>